<dbReference type="Proteomes" id="UP000561369">
    <property type="component" value="Unassembled WGS sequence"/>
</dbReference>
<gene>
    <name evidence="2" type="ORF">HX810_21030</name>
</gene>
<comment type="caution">
    <text evidence="2">The sequence shown here is derived from an EMBL/GenBank/DDBJ whole genome shotgun (WGS) entry which is preliminary data.</text>
</comment>
<name>A0A7Y8KQW3_9PSED</name>
<keyword evidence="1" id="KW-0812">Transmembrane</keyword>
<evidence type="ECO:0000256" key="1">
    <source>
        <dbReference type="SAM" id="Phobius"/>
    </source>
</evidence>
<proteinExistence type="predicted"/>
<sequence>MTLTIMFLWVVGIALLIGVAVWRGRAAAKKPKQFATVDTAAASAIYEAYQATVAKRNEDTANATSGVWVKHVGAIPQYVVARSALSGAFPKVKPEKPSSPANRREIL</sequence>
<feature type="transmembrane region" description="Helical" evidence="1">
    <location>
        <begin position="6"/>
        <end position="24"/>
    </location>
</feature>
<evidence type="ECO:0000313" key="2">
    <source>
        <dbReference type="EMBL" id="NWF10162.1"/>
    </source>
</evidence>
<accession>A0A7Y8KQW3</accession>
<keyword evidence="1" id="KW-0472">Membrane</keyword>
<dbReference type="EMBL" id="JACAQV010000021">
    <property type="protein sequence ID" value="NWF10162.1"/>
    <property type="molecule type" value="Genomic_DNA"/>
</dbReference>
<protein>
    <submittedName>
        <fullName evidence="2">Uncharacterized protein</fullName>
    </submittedName>
</protein>
<dbReference type="RefSeq" id="WP_177024713.1">
    <property type="nucleotide sequence ID" value="NZ_JACAQV010000021.1"/>
</dbReference>
<reference evidence="2 3" key="1">
    <citation type="submission" date="2020-04" db="EMBL/GenBank/DDBJ databases">
        <title>Molecular characterization of pseudomonads from Agaricus bisporus reveal novel blotch 2 pathogens in Western Europe.</title>
        <authorList>
            <person name="Taparia T."/>
            <person name="Krijger M."/>
            <person name="Haynes E."/>
            <person name="Elpinstone J.G."/>
            <person name="Noble R."/>
            <person name="Van Der Wolf J."/>
        </authorList>
    </citation>
    <scope>NUCLEOTIDE SEQUENCE [LARGE SCALE GENOMIC DNA]</scope>
    <source>
        <strain evidence="2 3">IPO3765</strain>
    </source>
</reference>
<evidence type="ECO:0000313" key="3">
    <source>
        <dbReference type="Proteomes" id="UP000561369"/>
    </source>
</evidence>
<organism evidence="2 3">
    <name type="scientific">Pseudomonas salomonii</name>
    <dbReference type="NCBI Taxonomy" id="191391"/>
    <lineage>
        <taxon>Bacteria</taxon>
        <taxon>Pseudomonadati</taxon>
        <taxon>Pseudomonadota</taxon>
        <taxon>Gammaproteobacteria</taxon>
        <taxon>Pseudomonadales</taxon>
        <taxon>Pseudomonadaceae</taxon>
        <taxon>Pseudomonas</taxon>
    </lineage>
</organism>
<dbReference type="AlphaFoldDB" id="A0A7Y8KQW3"/>
<keyword evidence="1" id="KW-1133">Transmembrane helix</keyword>